<organism evidence="1 4">
    <name type="scientific">Tanapox virus</name>
    <dbReference type="NCBI Taxonomy" id="99000"/>
    <lineage>
        <taxon>Viruses</taxon>
        <taxon>Varidnaviria</taxon>
        <taxon>Bamfordvirae</taxon>
        <taxon>Nucleocytoviricota</taxon>
        <taxon>Pokkesviricetes</taxon>
        <taxon>Chitovirales</taxon>
        <taxon>Poxviridae</taxon>
        <taxon>Chordopoxvirinae</taxon>
        <taxon>Yatapoxvirus</taxon>
        <taxon>Yatapoxvirus tanapox</taxon>
    </lineage>
</organism>
<dbReference type="InterPro" id="IPR007678">
    <property type="entry name" value="Poxvirus_G5"/>
</dbReference>
<evidence type="ECO:0000313" key="3">
    <source>
        <dbReference type="Proteomes" id="UP000099606"/>
    </source>
</evidence>
<name>A7XCH4_9POXV</name>
<proteinExistence type="predicted"/>
<dbReference type="Proteomes" id="UP000099606">
    <property type="component" value="Segment"/>
</dbReference>
<evidence type="ECO:0000313" key="4">
    <source>
        <dbReference type="Proteomes" id="UP000130031"/>
    </source>
</evidence>
<dbReference type="Proteomes" id="UP000130031">
    <property type="component" value="Segment"/>
</dbReference>
<dbReference type="EMBL" id="EF420156">
    <property type="protein sequence ID" value="ABQ43529.1"/>
    <property type="molecule type" value="Genomic_DNA"/>
</dbReference>
<dbReference type="EMBL" id="EF420157">
    <property type="protein sequence ID" value="ABQ43684.1"/>
    <property type="molecule type" value="Genomic_DNA"/>
</dbReference>
<dbReference type="Pfam" id="PF04599">
    <property type="entry name" value="Pox_G5"/>
    <property type="match status" value="1"/>
</dbReference>
<evidence type="ECO:0000313" key="1">
    <source>
        <dbReference type="EMBL" id="ABQ43529.1"/>
    </source>
</evidence>
<sequence>MGIKNLKTLLLETGFLHKINNDNNIEKNFSEVFVDTMSVFMSLAHCVYDLEDLKDKFYEYIQKINNGNVTLFIDRGNIDIKEKLRFKRKTALTNTIKRKTLEIDAIYDSINKLNVNDAFYEEIKTDFELKIQKLKFHNFLSNNNNVKFCLNESLLLVKEEVKIIYCDGIDAEFVMCCKAKELNFKTGNWPILISNDHDTLLFSSFDFIPKIIKTITQIYYYIPCLKSKYLSKIVTLVNGCDFFPGLYGICITTKSLNNIQLFDDFNIVNIVKSLTFKNYVNKSNKIINIDNIINFVNNYASLDSTVYHYKHIPDGLTIQEFLFSALYKHNIFYKNTLTKNNMSMCAYLICVLSPKKNISVCDISKLKILVDECKIKKKCTESHIMLVTKIFGYEINKQSDIIFGILNFKNLMLCFDDTFYFNENNIIVNKNKNNIINIG</sequence>
<reference evidence="3 4" key="1">
    <citation type="journal article" date="2007" name="Virus Res.">
        <title>Comparative genetic analysis of genomic DNA sequences of two human isolates of Tanapox virus.</title>
        <authorList>
            <person name="Nazarian S.H."/>
            <person name="Barrett J.W."/>
            <person name="Frace A.M."/>
            <person name="Olsen-Rasmussen M."/>
            <person name="Khristova M."/>
            <person name="Shaban M."/>
            <person name="Neering S."/>
            <person name="Li Y."/>
            <person name="Damon I.K."/>
            <person name="Esposito J.J."/>
            <person name="Essani K."/>
            <person name="McFadden G."/>
        </authorList>
    </citation>
    <scope>NUCLEOTIDE SEQUENCE [LARGE SCALE GENOMIC DNA]</scope>
    <source>
        <strain evidence="1">TPV-Kenya</strain>
        <strain evidence="2">TPV-RoC</strain>
    </source>
</reference>
<gene>
    <name evidence="1" type="primary">54R</name>
</gene>
<protein>
    <submittedName>
        <fullName evidence="1">Uncharacterized protein 54R</fullName>
    </submittedName>
</protein>
<dbReference type="CDD" id="cd18674">
    <property type="entry name" value="PIN_Pox_G5"/>
    <property type="match status" value="1"/>
</dbReference>
<accession>A7XCH4</accession>
<evidence type="ECO:0000313" key="2">
    <source>
        <dbReference type="EMBL" id="ABQ43684.1"/>
    </source>
</evidence>